<feature type="compositionally biased region" description="Polar residues" evidence="8">
    <location>
        <begin position="233"/>
        <end position="243"/>
    </location>
</feature>
<dbReference type="GO" id="GO:0006508">
    <property type="term" value="P:proteolysis"/>
    <property type="evidence" value="ECO:0007669"/>
    <property type="project" value="UniProtKB-KW"/>
</dbReference>
<evidence type="ECO:0000256" key="7">
    <source>
        <dbReference type="ARBA" id="ARBA00023239"/>
    </source>
</evidence>
<evidence type="ECO:0000256" key="2">
    <source>
        <dbReference type="ARBA" id="ARBA00022670"/>
    </source>
</evidence>
<evidence type="ECO:0000256" key="4">
    <source>
        <dbReference type="ARBA" id="ARBA00022801"/>
    </source>
</evidence>
<proteinExistence type="inferred from homology"/>
<dbReference type="GO" id="GO:0003697">
    <property type="term" value="F:single-stranded DNA binding"/>
    <property type="evidence" value="ECO:0007669"/>
    <property type="project" value="InterPro"/>
</dbReference>
<feature type="compositionally biased region" description="Polar residues" evidence="8">
    <location>
        <begin position="277"/>
        <end position="289"/>
    </location>
</feature>
<dbReference type="GO" id="GO:0106300">
    <property type="term" value="P:protein-DNA covalent cross-linking repair"/>
    <property type="evidence" value="ECO:0007669"/>
    <property type="project" value="InterPro"/>
</dbReference>
<feature type="compositionally biased region" description="Basic and acidic residues" evidence="8">
    <location>
        <begin position="261"/>
        <end position="270"/>
    </location>
</feature>
<dbReference type="InterPro" id="IPR036590">
    <property type="entry name" value="SRAP-like"/>
</dbReference>
<dbReference type="Proteomes" id="UP000076842">
    <property type="component" value="Unassembled WGS sequence"/>
</dbReference>
<dbReference type="OrthoDB" id="2111841at2759"/>
<dbReference type="PANTHER" id="PTHR13604:SF0">
    <property type="entry name" value="ABASIC SITE PROCESSING PROTEIN HMCES"/>
    <property type="match status" value="1"/>
</dbReference>
<evidence type="ECO:0000313" key="10">
    <source>
        <dbReference type="Proteomes" id="UP000076842"/>
    </source>
</evidence>
<reference evidence="9 10" key="1">
    <citation type="journal article" date="2016" name="Mol. Biol. Evol.">
        <title>Comparative Genomics of Early-Diverging Mushroom-Forming Fungi Provides Insights into the Origins of Lignocellulose Decay Capabilities.</title>
        <authorList>
            <person name="Nagy L.G."/>
            <person name="Riley R."/>
            <person name="Tritt A."/>
            <person name="Adam C."/>
            <person name="Daum C."/>
            <person name="Floudas D."/>
            <person name="Sun H."/>
            <person name="Yadav J.S."/>
            <person name="Pangilinan J."/>
            <person name="Larsson K.H."/>
            <person name="Matsuura K."/>
            <person name="Barry K."/>
            <person name="Labutti K."/>
            <person name="Kuo R."/>
            <person name="Ohm R.A."/>
            <person name="Bhattacharya S.S."/>
            <person name="Shirouzu T."/>
            <person name="Yoshinaga Y."/>
            <person name="Martin F.M."/>
            <person name="Grigoriev I.V."/>
            <person name="Hibbett D.S."/>
        </authorList>
    </citation>
    <scope>NUCLEOTIDE SEQUENCE [LARGE SCALE GENOMIC DNA]</scope>
    <source>
        <strain evidence="9 10">HHB12733</strain>
    </source>
</reference>
<keyword evidence="7" id="KW-0456">Lyase</keyword>
<comment type="similarity">
    <text evidence="1">Belongs to the SOS response-associated peptidase family.</text>
</comment>
<dbReference type="InterPro" id="IPR003738">
    <property type="entry name" value="SRAP"/>
</dbReference>
<dbReference type="PANTHER" id="PTHR13604">
    <property type="entry name" value="DC12-RELATED"/>
    <property type="match status" value="1"/>
</dbReference>
<gene>
    <name evidence="9" type="ORF">CALCODRAFT_516029</name>
</gene>
<evidence type="ECO:0000313" key="9">
    <source>
        <dbReference type="EMBL" id="KZT59580.1"/>
    </source>
</evidence>
<keyword evidence="4" id="KW-0378">Hydrolase</keyword>
<dbReference type="EMBL" id="KV423939">
    <property type="protein sequence ID" value="KZT59580.1"/>
    <property type="molecule type" value="Genomic_DNA"/>
</dbReference>
<dbReference type="Gene3D" id="3.90.1680.10">
    <property type="entry name" value="SOS response associated peptidase-like"/>
    <property type="match status" value="1"/>
</dbReference>
<keyword evidence="10" id="KW-1185">Reference proteome</keyword>
<name>A0A165HPV0_9BASI</name>
<evidence type="ECO:0000256" key="1">
    <source>
        <dbReference type="ARBA" id="ARBA00008136"/>
    </source>
</evidence>
<feature type="region of interest" description="Disordered" evidence="8">
    <location>
        <begin position="223"/>
        <end position="369"/>
    </location>
</feature>
<dbReference type="InParanoid" id="A0A165HPV0"/>
<keyword evidence="6" id="KW-0238">DNA-binding</keyword>
<dbReference type="STRING" id="1353952.A0A165HPV0"/>
<dbReference type="Pfam" id="PF02586">
    <property type="entry name" value="SRAP"/>
    <property type="match status" value="1"/>
</dbReference>
<evidence type="ECO:0000256" key="5">
    <source>
        <dbReference type="ARBA" id="ARBA00023124"/>
    </source>
</evidence>
<protein>
    <submittedName>
        <fullName evidence="9">DUF159-domain-containing protein</fullName>
    </submittedName>
</protein>
<accession>A0A165HPV0</accession>
<organism evidence="9 10">
    <name type="scientific">Calocera cornea HHB12733</name>
    <dbReference type="NCBI Taxonomy" id="1353952"/>
    <lineage>
        <taxon>Eukaryota</taxon>
        <taxon>Fungi</taxon>
        <taxon>Dikarya</taxon>
        <taxon>Basidiomycota</taxon>
        <taxon>Agaricomycotina</taxon>
        <taxon>Dacrymycetes</taxon>
        <taxon>Dacrymycetales</taxon>
        <taxon>Dacrymycetaceae</taxon>
        <taxon>Calocera</taxon>
    </lineage>
</organism>
<dbReference type="AlphaFoldDB" id="A0A165HPV0"/>
<evidence type="ECO:0000256" key="6">
    <source>
        <dbReference type="ARBA" id="ARBA00023125"/>
    </source>
</evidence>
<dbReference type="GO" id="GO:0016829">
    <property type="term" value="F:lyase activity"/>
    <property type="evidence" value="ECO:0007669"/>
    <property type="project" value="UniProtKB-KW"/>
</dbReference>
<keyword evidence="5" id="KW-0190">Covalent protein-DNA linkage</keyword>
<dbReference type="GO" id="GO:0008233">
    <property type="term" value="F:peptidase activity"/>
    <property type="evidence" value="ECO:0007669"/>
    <property type="project" value="UniProtKB-KW"/>
</dbReference>
<evidence type="ECO:0000256" key="3">
    <source>
        <dbReference type="ARBA" id="ARBA00022763"/>
    </source>
</evidence>
<dbReference type="SUPFAM" id="SSF143081">
    <property type="entry name" value="BB1717-like"/>
    <property type="match status" value="1"/>
</dbReference>
<evidence type="ECO:0000256" key="8">
    <source>
        <dbReference type="SAM" id="MobiDB-lite"/>
    </source>
</evidence>
<sequence>MLRRHVSYNVAPRSNAPVVRQDREGDHAYFLQTMTWGLIPHWTKHEPDSSTAMNTINARSENLLERGGMWGSLKGKKRCLVVCDGYYEWLKKGNHRTPYFTHHPDGKCMLLAGLWDSVTYEGATEPLFTYTIITTDSSKEMSFLHDRMPVILSTEEEIKMWLDPTITEWSNEKLGKLLRPYEGHLESYPVAAEVGNVRKDSPTFIQPISRRADGIQAMFQKQEKKQEFKSSQPEARSSQSTVKGESPRENKQFEGSQEATTKVEQDEKGEGGAFVTEDNQPSNTISPATPSRKRTKTEDTEDDSDIVAISPPAKKSKVEPRTPAGRPKPTPAKGKLKGADEKTPKITKFFGADKQDKKPSKITSFFNKA</sequence>
<keyword evidence="2" id="KW-0645">Protease</keyword>
<keyword evidence="3" id="KW-0227">DNA damage</keyword>